<evidence type="ECO:0000256" key="6">
    <source>
        <dbReference type="ARBA" id="ARBA00022968"/>
    </source>
</evidence>
<keyword evidence="3" id="KW-0328">Glycosyltransferase</keyword>
<organism evidence="11 12">
    <name type="scientific">Aldrovandia affinis</name>
    <dbReference type="NCBI Taxonomy" id="143900"/>
    <lineage>
        <taxon>Eukaryota</taxon>
        <taxon>Metazoa</taxon>
        <taxon>Chordata</taxon>
        <taxon>Craniata</taxon>
        <taxon>Vertebrata</taxon>
        <taxon>Euteleostomi</taxon>
        <taxon>Actinopterygii</taxon>
        <taxon>Neopterygii</taxon>
        <taxon>Teleostei</taxon>
        <taxon>Notacanthiformes</taxon>
        <taxon>Halosauridae</taxon>
        <taxon>Aldrovandia</taxon>
    </lineage>
</organism>
<evidence type="ECO:0000256" key="5">
    <source>
        <dbReference type="ARBA" id="ARBA00022692"/>
    </source>
</evidence>
<dbReference type="Pfam" id="PF02485">
    <property type="entry name" value="Branch"/>
    <property type="match status" value="1"/>
</dbReference>
<dbReference type="PANTHER" id="PTHR19297">
    <property type="entry name" value="GLYCOSYLTRANSFERASE 14 FAMILY MEMBER"/>
    <property type="match status" value="1"/>
</dbReference>
<comment type="subcellular location">
    <subcellularLocation>
        <location evidence="1">Golgi apparatus membrane</location>
        <topology evidence="1">Single-pass type II membrane protein</topology>
    </subcellularLocation>
</comment>
<evidence type="ECO:0000256" key="7">
    <source>
        <dbReference type="ARBA" id="ARBA00022989"/>
    </source>
</evidence>
<evidence type="ECO:0000256" key="3">
    <source>
        <dbReference type="ARBA" id="ARBA00022676"/>
    </source>
</evidence>
<comment type="caution">
    <text evidence="11">The sequence shown here is derived from an EMBL/GenBank/DDBJ whole genome shotgun (WGS) entry which is preliminary data.</text>
</comment>
<name>A0AAD7WLI6_9TELE</name>
<dbReference type="GO" id="GO:0008375">
    <property type="term" value="F:acetylglucosaminyltransferase activity"/>
    <property type="evidence" value="ECO:0007669"/>
    <property type="project" value="TreeGrafter"/>
</dbReference>
<comment type="similarity">
    <text evidence="10">Belongs to the glycosyltransferase 14 family.</text>
</comment>
<evidence type="ECO:0000313" key="11">
    <source>
        <dbReference type="EMBL" id="KAJ8401307.1"/>
    </source>
</evidence>
<keyword evidence="4" id="KW-0808">Transferase</keyword>
<evidence type="ECO:0000256" key="1">
    <source>
        <dbReference type="ARBA" id="ARBA00004323"/>
    </source>
</evidence>
<keyword evidence="12" id="KW-1185">Reference proteome</keyword>
<dbReference type="Proteomes" id="UP001221898">
    <property type="component" value="Unassembled WGS sequence"/>
</dbReference>
<protein>
    <submittedName>
        <fullName evidence="11">Uncharacterized protein</fullName>
    </submittedName>
</protein>
<dbReference type="EMBL" id="JAINUG010000071">
    <property type="protein sequence ID" value="KAJ8401307.1"/>
    <property type="molecule type" value="Genomic_DNA"/>
</dbReference>
<proteinExistence type="inferred from homology"/>
<evidence type="ECO:0000256" key="10">
    <source>
        <dbReference type="ARBA" id="ARBA00038150"/>
    </source>
</evidence>
<evidence type="ECO:0000256" key="4">
    <source>
        <dbReference type="ARBA" id="ARBA00022679"/>
    </source>
</evidence>
<dbReference type="PANTHER" id="PTHR19297:SF178">
    <property type="entry name" value="BETA-1,3-GALACTOSYL-O-GLYCOSYL-GLYCOPROTEIN BETA-1,6-N-ACETYLGLUCOSAMINYLTRANSFERASE 7"/>
    <property type="match status" value="1"/>
</dbReference>
<dbReference type="GO" id="GO:0000139">
    <property type="term" value="C:Golgi membrane"/>
    <property type="evidence" value="ECO:0007669"/>
    <property type="project" value="UniProtKB-SubCell"/>
</dbReference>
<dbReference type="InterPro" id="IPR003406">
    <property type="entry name" value="Glyco_trans_14"/>
</dbReference>
<evidence type="ECO:0000256" key="8">
    <source>
        <dbReference type="ARBA" id="ARBA00023136"/>
    </source>
</evidence>
<evidence type="ECO:0000256" key="2">
    <source>
        <dbReference type="ARBA" id="ARBA00004922"/>
    </source>
</evidence>
<reference evidence="11" key="1">
    <citation type="journal article" date="2023" name="Science">
        <title>Genome structures resolve the early diversification of teleost fishes.</title>
        <authorList>
            <person name="Parey E."/>
            <person name="Louis A."/>
            <person name="Montfort J."/>
            <person name="Bouchez O."/>
            <person name="Roques C."/>
            <person name="Iampietro C."/>
            <person name="Lluch J."/>
            <person name="Castinel A."/>
            <person name="Donnadieu C."/>
            <person name="Desvignes T."/>
            <person name="Floi Bucao C."/>
            <person name="Jouanno E."/>
            <person name="Wen M."/>
            <person name="Mejri S."/>
            <person name="Dirks R."/>
            <person name="Jansen H."/>
            <person name="Henkel C."/>
            <person name="Chen W.J."/>
            <person name="Zahm M."/>
            <person name="Cabau C."/>
            <person name="Klopp C."/>
            <person name="Thompson A.W."/>
            <person name="Robinson-Rechavi M."/>
            <person name="Braasch I."/>
            <person name="Lecointre G."/>
            <person name="Bobe J."/>
            <person name="Postlethwait J.H."/>
            <person name="Berthelot C."/>
            <person name="Roest Crollius H."/>
            <person name="Guiguen Y."/>
        </authorList>
    </citation>
    <scope>NUCLEOTIDE SEQUENCE</scope>
    <source>
        <strain evidence="11">NC1722</strain>
    </source>
</reference>
<sequence length="133" mass="14451">MVQLESTKCSFLFCLGLCVLICSAIYLKARFTGDPVPQQSQAGPSPSLGRGAAACSRLRGDERLSREEEGYPLAFIVTIHKELEMFTRLLRAIYAPQNVYCVHVGAKSPPVQGRRGGLAGCFPNVFLASASER</sequence>
<dbReference type="AlphaFoldDB" id="A0AAD7WLI6"/>
<accession>A0AAD7WLI6</accession>
<keyword evidence="9" id="KW-0325">Glycoprotein</keyword>
<evidence type="ECO:0000256" key="9">
    <source>
        <dbReference type="ARBA" id="ARBA00023180"/>
    </source>
</evidence>
<keyword evidence="5" id="KW-0812">Transmembrane</keyword>
<keyword evidence="7" id="KW-1133">Transmembrane helix</keyword>
<comment type="pathway">
    <text evidence="2">Protein modification; protein glycosylation.</text>
</comment>
<evidence type="ECO:0000313" key="12">
    <source>
        <dbReference type="Proteomes" id="UP001221898"/>
    </source>
</evidence>
<keyword evidence="6" id="KW-0735">Signal-anchor</keyword>
<gene>
    <name evidence="11" type="ORF">AAFF_G00385380</name>
</gene>
<keyword evidence="8" id="KW-0472">Membrane</keyword>